<keyword evidence="1" id="KW-0805">Transcription regulation</keyword>
<evidence type="ECO:0000313" key="5">
    <source>
        <dbReference type="EMBL" id="WYJ85828.1"/>
    </source>
</evidence>
<dbReference type="Gene3D" id="1.10.10.10">
    <property type="entry name" value="Winged helix-like DNA-binding domain superfamily/Winged helix DNA-binding domain"/>
    <property type="match status" value="1"/>
</dbReference>
<dbReference type="InterPro" id="IPR011008">
    <property type="entry name" value="Dimeric_a/b-barrel"/>
</dbReference>
<dbReference type="PROSITE" id="PS50956">
    <property type="entry name" value="HTH_ASNC_2"/>
    <property type="match status" value="1"/>
</dbReference>
<dbReference type="PANTHER" id="PTHR30154:SF55">
    <property type="entry name" value="HTH-TYPE TRANSCRIPTIONAL REGULATOR LRPB"/>
    <property type="match status" value="1"/>
</dbReference>
<dbReference type="EMBL" id="CP147248">
    <property type="protein sequence ID" value="WYJ85828.1"/>
    <property type="molecule type" value="Genomic_DNA"/>
</dbReference>
<gene>
    <name evidence="5" type="ORF">A5866_000905</name>
</gene>
<dbReference type="Pfam" id="PF13404">
    <property type="entry name" value="HTH_AsnC-type"/>
    <property type="match status" value="1"/>
</dbReference>
<keyword evidence="2" id="KW-0238">DNA-binding</keyword>
<keyword evidence="6" id="KW-1185">Reference proteome</keyword>
<name>A0ABZ2T4Q5_9ENTE</name>
<accession>A0ABZ2T4Q5</accession>
<dbReference type="PRINTS" id="PR00033">
    <property type="entry name" value="HTHASNC"/>
</dbReference>
<evidence type="ECO:0000313" key="6">
    <source>
        <dbReference type="Proteomes" id="UP000195080"/>
    </source>
</evidence>
<feature type="domain" description="HTH asnC-type" evidence="4">
    <location>
        <begin position="1"/>
        <end position="54"/>
    </location>
</feature>
<evidence type="ECO:0000256" key="3">
    <source>
        <dbReference type="ARBA" id="ARBA00023163"/>
    </source>
</evidence>
<dbReference type="SUPFAM" id="SSF54909">
    <property type="entry name" value="Dimeric alpha+beta barrel"/>
    <property type="match status" value="1"/>
</dbReference>
<dbReference type="InterPro" id="IPR036390">
    <property type="entry name" value="WH_DNA-bd_sf"/>
</dbReference>
<dbReference type="SUPFAM" id="SSF46785">
    <property type="entry name" value="Winged helix' DNA-binding domain"/>
    <property type="match status" value="1"/>
</dbReference>
<organism evidence="5 6">
    <name type="scientific">Candidatus Enterococcus lemimoniae</name>
    <dbReference type="NCBI Taxonomy" id="1834167"/>
    <lineage>
        <taxon>Bacteria</taxon>
        <taxon>Bacillati</taxon>
        <taxon>Bacillota</taxon>
        <taxon>Bacilli</taxon>
        <taxon>Lactobacillales</taxon>
        <taxon>Enterococcaceae</taxon>
        <taxon>Enterococcus</taxon>
    </lineage>
</organism>
<dbReference type="InterPro" id="IPR000485">
    <property type="entry name" value="AsnC-type_HTH_dom"/>
</dbReference>
<dbReference type="Gene3D" id="3.30.70.920">
    <property type="match status" value="1"/>
</dbReference>
<dbReference type="SMART" id="SM00344">
    <property type="entry name" value="HTH_ASNC"/>
    <property type="match status" value="1"/>
</dbReference>
<dbReference type="PANTHER" id="PTHR30154">
    <property type="entry name" value="LEUCINE-RESPONSIVE REGULATORY PROTEIN"/>
    <property type="match status" value="1"/>
</dbReference>
<reference evidence="6" key="1">
    <citation type="submission" date="2017-05" db="EMBL/GenBank/DDBJ databases">
        <title>The Genome Sequence of EEnterococcus faecalis 9F2_4866.</title>
        <authorList>
            <consortium name="The Broad Institute Genomics Platform"/>
            <consortium name="The Broad Institute Genomic Center for Infectious Diseases"/>
            <person name="Earl A."/>
            <person name="Manson A."/>
            <person name="Schwartman J."/>
            <person name="Gilmore M."/>
            <person name="Abouelleil A."/>
            <person name="Cao P."/>
            <person name="Chapman S."/>
            <person name="Cusick C."/>
            <person name="Shea T."/>
            <person name="Young S."/>
            <person name="Neafsey D."/>
            <person name="Nusbaum C."/>
            <person name="Birren B."/>
        </authorList>
    </citation>
    <scope>NUCLEOTIDE SEQUENCE [LARGE SCALE GENOMIC DNA]</scope>
    <source>
        <strain evidence="6">12C11_DIV0727</strain>
    </source>
</reference>
<sequence>MDELDQQILYLLNENSKLSNKKFGEKIHLTGQAVGKRIAYLKDQDIIENYTITIKQDEKQFIRIFMETNQFATIERVINEFKEIDEFYKVSGHACYLVVAYFNQPRLKVFIEKISKWARCSVDSVVGSRKKI</sequence>
<reference evidence="5 6" key="2">
    <citation type="submission" date="2024-03" db="EMBL/GenBank/DDBJ databases">
        <title>The Genome Sequence of Enterococcus sp. DIV0727d.</title>
        <authorList>
            <consortium name="The Broad Institute Genomics Platform"/>
            <consortium name="The Broad Institute Microbial Omics Core"/>
            <consortium name="The Broad Institute Genomic Center for Infectious Diseases"/>
            <person name="Earl A."/>
            <person name="Manson A."/>
            <person name="Gilmore M."/>
            <person name="Schwartman J."/>
            <person name="Shea T."/>
            <person name="Abouelleil A."/>
            <person name="Cao P."/>
            <person name="Chapman S."/>
            <person name="Cusick C."/>
            <person name="Young S."/>
            <person name="Neafsey D."/>
            <person name="Nusbaum C."/>
            <person name="Birren B."/>
        </authorList>
    </citation>
    <scope>NUCLEOTIDE SEQUENCE [LARGE SCALE GENOMIC DNA]</scope>
    <source>
        <strain evidence="5 6">12C11_DIV0727</strain>
    </source>
</reference>
<evidence type="ECO:0000256" key="2">
    <source>
        <dbReference type="ARBA" id="ARBA00023125"/>
    </source>
</evidence>
<proteinExistence type="predicted"/>
<keyword evidence="3" id="KW-0804">Transcription</keyword>
<evidence type="ECO:0000256" key="1">
    <source>
        <dbReference type="ARBA" id="ARBA00023015"/>
    </source>
</evidence>
<dbReference type="InterPro" id="IPR036388">
    <property type="entry name" value="WH-like_DNA-bd_sf"/>
</dbReference>
<dbReference type="Proteomes" id="UP000195080">
    <property type="component" value="Chromosome"/>
</dbReference>
<dbReference type="InterPro" id="IPR019888">
    <property type="entry name" value="Tscrpt_reg_AsnC-like"/>
</dbReference>
<evidence type="ECO:0000259" key="4">
    <source>
        <dbReference type="PROSITE" id="PS50956"/>
    </source>
</evidence>
<protein>
    <recommendedName>
        <fullName evidence="4">HTH asnC-type domain-containing protein</fullName>
    </recommendedName>
</protein>